<accession>A0ABR2ECE1</accession>
<reference evidence="1 2" key="1">
    <citation type="journal article" date="2024" name="G3 (Bethesda)">
        <title>Genome assembly of Hibiscus sabdariffa L. provides insights into metabolisms of medicinal natural products.</title>
        <authorList>
            <person name="Kim T."/>
        </authorList>
    </citation>
    <scope>NUCLEOTIDE SEQUENCE [LARGE SCALE GENOMIC DNA]</scope>
    <source>
        <strain evidence="1">TK-2024</strain>
        <tissue evidence="1">Old leaves</tissue>
    </source>
</reference>
<name>A0ABR2ECE1_9ROSI</name>
<dbReference type="Proteomes" id="UP001472677">
    <property type="component" value="Unassembled WGS sequence"/>
</dbReference>
<proteinExistence type="predicted"/>
<gene>
    <name evidence="1" type="ORF">V6N12_009318</name>
</gene>
<evidence type="ECO:0000313" key="1">
    <source>
        <dbReference type="EMBL" id="KAK8555164.1"/>
    </source>
</evidence>
<evidence type="ECO:0008006" key="3">
    <source>
        <dbReference type="Google" id="ProtNLM"/>
    </source>
</evidence>
<comment type="caution">
    <text evidence="1">The sequence shown here is derived from an EMBL/GenBank/DDBJ whole genome shotgun (WGS) entry which is preliminary data.</text>
</comment>
<dbReference type="EMBL" id="JBBPBM010000018">
    <property type="protein sequence ID" value="KAK8555164.1"/>
    <property type="molecule type" value="Genomic_DNA"/>
</dbReference>
<sequence>MVRTVNGFVVIKEWLQRPWNAKVIHISRQSNNVVDWFAKVLRDHTVNTVFFEESSDGIPSLLEYDLRCRNDT</sequence>
<organism evidence="1 2">
    <name type="scientific">Hibiscus sabdariffa</name>
    <name type="common">roselle</name>
    <dbReference type="NCBI Taxonomy" id="183260"/>
    <lineage>
        <taxon>Eukaryota</taxon>
        <taxon>Viridiplantae</taxon>
        <taxon>Streptophyta</taxon>
        <taxon>Embryophyta</taxon>
        <taxon>Tracheophyta</taxon>
        <taxon>Spermatophyta</taxon>
        <taxon>Magnoliopsida</taxon>
        <taxon>eudicotyledons</taxon>
        <taxon>Gunneridae</taxon>
        <taxon>Pentapetalae</taxon>
        <taxon>rosids</taxon>
        <taxon>malvids</taxon>
        <taxon>Malvales</taxon>
        <taxon>Malvaceae</taxon>
        <taxon>Malvoideae</taxon>
        <taxon>Hibiscus</taxon>
    </lineage>
</organism>
<evidence type="ECO:0000313" key="2">
    <source>
        <dbReference type="Proteomes" id="UP001472677"/>
    </source>
</evidence>
<protein>
    <recommendedName>
        <fullName evidence="3">RNase H type-1 domain-containing protein</fullName>
    </recommendedName>
</protein>
<keyword evidence="2" id="KW-1185">Reference proteome</keyword>